<evidence type="ECO:0000313" key="1">
    <source>
        <dbReference type="EMBL" id="KAF9533565.1"/>
    </source>
</evidence>
<dbReference type="AlphaFoldDB" id="A0A9P6EQL2"/>
<dbReference type="OrthoDB" id="2788229at2759"/>
<reference evidence="1" key="1">
    <citation type="submission" date="2020-11" db="EMBL/GenBank/DDBJ databases">
        <authorList>
            <consortium name="DOE Joint Genome Institute"/>
            <person name="Ahrendt S."/>
            <person name="Riley R."/>
            <person name="Andreopoulos W."/>
            <person name="Labutti K."/>
            <person name="Pangilinan J."/>
            <person name="Ruiz-Duenas F.J."/>
            <person name="Barrasa J.M."/>
            <person name="Sanchez-Garcia M."/>
            <person name="Camarero S."/>
            <person name="Miyauchi S."/>
            <person name="Serrano A."/>
            <person name="Linde D."/>
            <person name="Babiker R."/>
            <person name="Drula E."/>
            <person name="Ayuso-Fernandez I."/>
            <person name="Pacheco R."/>
            <person name="Padilla G."/>
            <person name="Ferreira P."/>
            <person name="Barriuso J."/>
            <person name="Kellner H."/>
            <person name="Castanera R."/>
            <person name="Alfaro M."/>
            <person name="Ramirez L."/>
            <person name="Pisabarro A.G."/>
            <person name="Kuo A."/>
            <person name="Tritt A."/>
            <person name="Lipzen A."/>
            <person name="He G."/>
            <person name="Yan M."/>
            <person name="Ng V."/>
            <person name="Cullen D."/>
            <person name="Martin F."/>
            <person name="Rosso M.-N."/>
            <person name="Henrissat B."/>
            <person name="Hibbett D."/>
            <person name="Martinez A.T."/>
            <person name="Grigoriev I.V."/>
        </authorList>
    </citation>
    <scope>NUCLEOTIDE SEQUENCE</scope>
    <source>
        <strain evidence="1">CBS 506.95</strain>
    </source>
</reference>
<protein>
    <submittedName>
        <fullName evidence="1">Uncharacterized protein</fullName>
    </submittedName>
</protein>
<dbReference type="SUPFAM" id="SSF52047">
    <property type="entry name" value="RNI-like"/>
    <property type="match status" value="1"/>
</dbReference>
<name>A0A9P6EQL2_9AGAR</name>
<accession>A0A9P6EQL2</accession>
<dbReference type="InterPro" id="IPR032675">
    <property type="entry name" value="LRR_dom_sf"/>
</dbReference>
<comment type="caution">
    <text evidence="1">The sequence shown here is derived from an EMBL/GenBank/DDBJ whole genome shotgun (WGS) entry which is preliminary data.</text>
</comment>
<sequence length="501" mass="56580">MNNPHNLLSSAPQANPTFPQEIFDQIVDALGDIESQNFIEEIRDDGISESEVLVSYQDTSGLLACSLVSRSFSDRARQHLFQRVEMITLDSERDVDAWLETFHELLGWRPRRIPDGDQLCGIRPYIKEFAASDTNGSEASMEVVTQDFLAEVLWALNDGVYGLEELDLGIELKWATLTHGLQHAIMALIQSKQLKILKLYGFIDLPSTIFLNSAFKHLRAIECFTNLALNSAVDPALLDSIHTYPALESLETDFSLTATHFASCTDNGRPDAVPSSSPLKGLRRLSIWLIDDRVFRSEDAALLLSSAAHTLQRLELRYYPVPRVGLPIFQPPLHSFSQLRCLQLYHCEGVSRKGPLVFPQPFITLLLSESTIFPQSLERLEIFLAHPYIYSDMEDIITPFDNIGEAEIIKMVDRKLSYLLLQSNVQALTLRIRLHPSVLTYVVGDVDGFVTDGCTKLKALFSATSEENILCLNIEFSEDFDYYYSRNLEVFVPEEHPMADL</sequence>
<dbReference type="EMBL" id="MU157828">
    <property type="protein sequence ID" value="KAF9533565.1"/>
    <property type="molecule type" value="Genomic_DNA"/>
</dbReference>
<organism evidence="1 2">
    <name type="scientific">Crepidotus variabilis</name>
    <dbReference type="NCBI Taxonomy" id="179855"/>
    <lineage>
        <taxon>Eukaryota</taxon>
        <taxon>Fungi</taxon>
        <taxon>Dikarya</taxon>
        <taxon>Basidiomycota</taxon>
        <taxon>Agaricomycotina</taxon>
        <taxon>Agaricomycetes</taxon>
        <taxon>Agaricomycetidae</taxon>
        <taxon>Agaricales</taxon>
        <taxon>Agaricineae</taxon>
        <taxon>Crepidotaceae</taxon>
        <taxon>Crepidotus</taxon>
    </lineage>
</organism>
<dbReference type="Proteomes" id="UP000807306">
    <property type="component" value="Unassembled WGS sequence"/>
</dbReference>
<keyword evidence="2" id="KW-1185">Reference proteome</keyword>
<dbReference type="Gene3D" id="3.80.10.10">
    <property type="entry name" value="Ribonuclease Inhibitor"/>
    <property type="match status" value="1"/>
</dbReference>
<gene>
    <name evidence="1" type="ORF">CPB83DRAFT_481419</name>
</gene>
<proteinExistence type="predicted"/>
<evidence type="ECO:0000313" key="2">
    <source>
        <dbReference type="Proteomes" id="UP000807306"/>
    </source>
</evidence>